<feature type="region of interest" description="Disordered" evidence="27">
    <location>
        <begin position="1044"/>
        <end position="1153"/>
    </location>
</feature>
<keyword evidence="10 24" id="KW-0863">Zinc-finger</keyword>
<dbReference type="Pfam" id="PF17811">
    <property type="entry name" value="JHD"/>
    <property type="match status" value="1"/>
</dbReference>
<evidence type="ECO:0000256" key="20">
    <source>
        <dbReference type="ARBA" id="ARBA00023136"/>
    </source>
</evidence>
<proteinExistence type="inferred from homology"/>
<dbReference type="SMART" id="SM00397">
    <property type="entry name" value="t_SNARE"/>
    <property type="match status" value="1"/>
</dbReference>
<dbReference type="CDD" id="cd15880">
    <property type="entry name" value="SNARE_syntaxin1"/>
    <property type="match status" value="1"/>
</dbReference>
<dbReference type="GO" id="GO:0006886">
    <property type="term" value="P:intracellular protein transport"/>
    <property type="evidence" value="ECO:0007669"/>
    <property type="project" value="InterPro"/>
</dbReference>
<dbReference type="InterPro" id="IPR041070">
    <property type="entry name" value="JHD"/>
</dbReference>
<evidence type="ECO:0000256" key="9">
    <source>
        <dbReference type="ARBA" id="ARBA00022723"/>
    </source>
</evidence>
<evidence type="ECO:0000256" key="4">
    <source>
        <dbReference type="ARBA" id="ARBA00009063"/>
    </source>
</evidence>
<dbReference type="InterPro" id="IPR003347">
    <property type="entry name" value="JmjC_dom"/>
</dbReference>
<keyword evidence="11" id="KW-0862">Zinc</keyword>
<keyword evidence="6" id="KW-0678">Repressor</keyword>
<feature type="region of interest" description="Disordered" evidence="27">
    <location>
        <begin position="253"/>
        <end position="274"/>
    </location>
</feature>
<evidence type="ECO:0000256" key="5">
    <source>
        <dbReference type="ARBA" id="ARBA00022448"/>
    </source>
</evidence>
<dbReference type="SMART" id="SM00558">
    <property type="entry name" value="JmjC"/>
    <property type="match status" value="1"/>
</dbReference>
<dbReference type="GO" id="GO:0006325">
    <property type="term" value="P:chromatin organization"/>
    <property type="evidence" value="ECO:0007669"/>
    <property type="project" value="UniProtKB-KW"/>
</dbReference>
<evidence type="ECO:0000256" key="26">
    <source>
        <dbReference type="SAM" id="Coils"/>
    </source>
</evidence>
<dbReference type="OrthoDB" id="5876800at2759"/>
<comment type="subcellular location">
    <subcellularLocation>
        <location evidence="2">Membrane</location>
        <topology evidence="2">Single-pass type IV membrane protein</topology>
    </subcellularLocation>
    <subcellularLocation>
        <location evidence="1">Nucleus</location>
    </subcellularLocation>
</comment>
<dbReference type="Proteomes" id="UP000319801">
    <property type="component" value="Unassembled WGS sequence"/>
</dbReference>
<evidence type="ECO:0000256" key="17">
    <source>
        <dbReference type="ARBA" id="ARBA00023015"/>
    </source>
</evidence>
<dbReference type="GO" id="GO:0008168">
    <property type="term" value="F:methyltransferase activity"/>
    <property type="evidence" value="ECO:0007669"/>
    <property type="project" value="UniProtKB-KW"/>
</dbReference>
<gene>
    <name evidence="32" type="ORF">Baya_1909</name>
</gene>
<keyword evidence="7" id="KW-0433">Leucine-rich repeat</keyword>
<evidence type="ECO:0000256" key="25">
    <source>
        <dbReference type="RuleBase" id="RU003858"/>
    </source>
</evidence>
<dbReference type="Pfam" id="PF02008">
    <property type="entry name" value="zf-CXXC"/>
    <property type="match status" value="1"/>
</dbReference>
<feature type="domain" description="CXXC-type" evidence="30">
    <location>
        <begin position="697"/>
        <end position="745"/>
    </location>
</feature>
<evidence type="ECO:0000256" key="18">
    <source>
        <dbReference type="ARBA" id="ARBA00023054"/>
    </source>
</evidence>
<dbReference type="FunFam" id="1.20.58.70:FF:000001">
    <property type="entry name" value="Syntaxin 3"/>
    <property type="match status" value="1"/>
</dbReference>
<evidence type="ECO:0000256" key="11">
    <source>
        <dbReference type="ARBA" id="ARBA00022833"/>
    </source>
</evidence>
<dbReference type="GO" id="GO:0005634">
    <property type="term" value="C:nucleus"/>
    <property type="evidence" value="ECO:0007669"/>
    <property type="project" value="UniProtKB-SubCell"/>
</dbReference>
<dbReference type="PROSITE" id="PS50016">
    <property type="entry name" value="ZF_PHD_2"/>
    <property type="match status" value="1"/>
</dbReference>
<dbReference type="SUPFAM" id="SSF47661">
    <property type="entry name" value="t-snare proteins"/>
    <property type="match status" value="1"/>
</dbReference>
<organism evidence="32 33">
    <name type="scientific">Bagarius yarrelli</name>
    <name type="common">Goonch</name>
    <name type="synonym">Bagrus yarrelli</name>
    <dbReference type="NCBI Taxonomy" id="175774"/>
    <lineage>
        <taxon>Eukaryota</taxon>
        <taxon>Metazoa</taxon>
        <taxon>Chordata</taxon>
        <taxon>Craniata</taxon>
        <taxon>Vertebrata</taxon>
        <taxon>Euteleostomi</taxon>
        <taxon>Actinopterygii</taxon>
        <taxon>Neopterygii</taxon>
        <taxon>Teleostei</taxon>
        <taxon>Ostariophysi</taxon>
        <taxon>Siluriformes</taxon>
        <taxon>Sisoridae</taxon>
        <taxon>Sisorinae</taxon>
        <taxon>Bagarius</taxon>
    </lineage>
</organism>
<keyword evidence="32" id="KW-0808">Transferase</keyword>
<evidence type="ECO:0000313" key="32">
    <source>
        <dbReference type="EMBL" id="TSK22551.1"/>
    </source>
</evidence>
<dbReference type="Pfam" id="PF12937">
    <property type="entry name" value="F-box-like"/>
    <property type="match status" value="1"/>
</dbReference>
<evidence type="ECO:0000256" key="12">
    <source>
        <dbReference type="ARBA" id="ARBA00022853"/>
    </source>
</evidence>
<dbReference type="SMART" id="SM00249">
    <property type="entry name" value="PHD"/>
    <property type="match status" value="1"/>
</dbReference>
<evidence type="ECO:0000259" key="28">
    <source>
        <dbReference type="PROSITE" id="PS50016"/>
    </source>
</evidence>
<dbReference type="Gene3D" id="3.80.10.10">
    <property type="entry name" value="Ribonuclease Inhibitor"/>
    <property type="match status" value="1"/>
</dbReference>
<dbReference type="GO" id="GO:0016192">
    <property type="term" value="P:vesicle-mediated transport"/>
    <property type="evidence" value="ECO:0007669"/>
    <property type="project" value="InterPro"/>
</dbReference>
<feature type="coiled-coil region" evidence="26">
    <location>
        <begin position="2"/>
        <end position="56"/>
    </location>
</feature>
<dbReference type="EMBL" id="VCAZ01000006">
    <property type="protein sequence ID" value="TSK22551.1"/>
    <property type="molecule type" value="Genomic_DNA"/>
</dbReference>
<feature type="compositionally biased region" description="Low complexity" evidence="27">
    <location>
        <begin position="1138"/>
        <end position="1152"/>
    </location>
</feature>
<evidence type="ECO:0000259" key="31">
    <source>
        <dbReference type="PROSITE" id="PS51184"/>
    </source>
</evidence>
<dbReference type="SUPFAM" id="SSF52047">
    <property type="entry name" value="RNI-like"/>
    <property type="match status" value="1"/>
</dbReference>
<keyword evidence="32" id="KW-0489">Methyltransferase</keyword>
<keyword evidence="33" id="KW-1185">Reference proteome</keyword>
<feature type="domain" description="JmjC" evidence="31">
    <location>
        <begin position="393"/>
        <end position="542"/>
    </location>
</feature>
<dbReference type="PROSITE" id="PS51184">
    <property type="entry name" value="JMJC"/>
    <property type="match status" value="1"/>
</dbReference>
<keyword evidence="20" id="KW-0472">Membrane</keyword>
<dbReference type="CDD" id="cd00179">
    <property type="entry name" value="SynN"/>
    <property type="match status" value="1"/>
</dbReference>
<sequence length="1428" mass="160555">MKDRLAQLKEKTDDTLEDVEIQMENKEFMDEFFSQIEEIRSSIEKIDENVSEIKRLYSVIISAPTSDQKTQDDLEAITNEIKKLANSVRNKLKSIEQSLDSNAEDRVSADMRIKKSQHAVLARKFVEVMTNYNEAQVDFRERSKGRIQRQLEITGKTTTDEELEEMLDGGNAAVFTAGIMDSSISKQALSEIEARHKDIMRLESSIKELHDMFVDIAMLVENQGSIIDRIESNMDQSVGFVERAVADTKKAAKFQQEARRRSGTRRRYHDDGISDDEIEGKRTFDLEEKVYSDRFGSGRIKRMEGKDFNFEFIQRGGLRDPIIFERPDGLGIKMPGSDFTVNDVKMFVEALTCAVKESPTLLTVGSRRMIDVMDVATQKGTEMSMAQWVDMIDWVDNMWPRHLKERQRETTNSILDMQYPKVQKYCLMSVQGCYTDFHIDFGGTSVWYHILRGCKIFWLIPPTPQNLELYENWVLSGKQGDIFLGDKATECQRVELKQGYTFIIPSGWIHAVYTPVDTLVFGGNFLHSFNIPTQLNICSIEDRTRVPAKFRFPFFYEMCWYVLERYVYSLTNTSYLIPEFQKHSLGIGLKRDTSSSEALNGHVKDTDDPPSPPTRPGMKVHMTPFELEGLWNLLGKLESLPSHKKCVPAGIHNAPALLHDTRPSWYQPPPAPAPVGRPKLSTTPIIPRPTKPASSMSALRRRRVRCKRCEACLRPECGECNFCRDMKKFGGPGKLKQTCVLRQCLAPGLPLSAVCEICEEGNQDTGEELMECSNCAQIAHPGCLKVPGEGVVNKDLPSCWECPKCVIGKDTDSESSGSGDDLTTQEGSGGLRGEGGAWHGVGRPPSSLSHGSLRKQAAAPEQRLRTRKRKSTSMDPRVAKIYRRHGMDSGSDDDDGEGRRRLSIHSRGSISARRGFGSSRRGSLRGSSQRGGRGSGMNTHSSMKMRRGLGVRERHMGRSEKEHRSRRRRRRRVGDDEDDEDDESEEQDFDGDDVEMEDLDDGGEEDEDDEDENRSDSESDPPVLLVSDLNDELLNGSYLTVTLQRPSKAKRDPGSIVPKLEAAMSPRTPSNADLLQRKSLHKLRQKNGSSTGNGFSQPKAGLASVRHTRHRSLNLDGRASPSSTSSRSSISPPPPPFISTSGSSPPSLLTHPSFRDVGNEPGCEKEVWVSVFRYLSRTELAVCMRVCKAWYKWCYDKRLWTRMDLSRCRSLSAQALSAIIKRQPITLDLSWTPVSKKQITWLIHHLAGLKDLIMSGCTSSAFLGLSSQSLPCLRTLDLCWAENIKDSQLKDLISQSGSENRSRLKCLLTLRLAGLDVGDSTLKLIIKHMPLLRRLDLSHCPVLTDQSISLLTAFGSNTRSTLQEVTLAGCNKLTDGCLTYMKRLSALTLLDLRGCKGITRRGCENFISDLSYCTFFCLTEDKLIQRIS</sequence>
<reference evidence="32 33" key="1">
    <citation type="journal article" date="2019" name="Genome Biol. Evol.">
        <title>Whole-Genome Sequencing of the Giant Devil Catfish, Bagarius yarrelli.</title>
        <authorList>
            <person name="Jiang W."/>
            <person name="Lv Y."/>
            <person name="Cheng L."/>
            <person name="Yang K."/>
            <person name="Chao B."/>
            <person name="Wang X."/>
            <person name="Li Y."/>
            <person name="Pan X."/>
            <person name="You X."/>
            <person name="Zhang Y."/>
            <person name="Yang J."/>
            <person name="Li J."/>
            <person name="Zhang X."/>
            <person name="Liu S."/>
            <person name="Sun C."/>
            <person name="Yang J."/>
            <person name="Shi Q."/>
        </authorList>
    </citation>
    <scope>NUCLEOTIDE SEQUENCE [LARGE SCALE GENOMIC DNA]</scope>
    <source>
        <strain evidence="32">JWS20170419001</strain>
        <tissue evidence="32">Muscle</tissue>
    </source>
</reference>
<keyword evidence="12" id="KW-0156">Chromatin regulator</keyword>
<evidence type="ECO:0000256" key="24">
    <source>
        <dbReference type="PROSITE-ProRule" id="PRU00509"/>
    </source>
</evidence>
<dbReference type="InterPro" id="IPR002857">
    <property type="entry name" value="Znf_CXXC"/>
</dbReference>
<dbReference type="SMART" id="SM00503">
    <property type="entry name" value="SynN"/>
    <property type="match status" value="1"/>
</dbReference>
<dbReference type="GO" id="GO:0120025">
    <property type="term" value="C:plasma membrane bounded cell projection"/>
    <property type="evidence" value="ECO:0007669"/>
    <property type="project" value="UniProtKB-ARBA"/>
</dbReference>
<dbReference type="GO" id="GO:0005737">
    <property type="term" value="C:cytoplasm"/>
    <property type="evidence" value="ECO:0007669"/>
    <property type="project" value="UniProtKB-ARBA"/>
</dbReference>
<keyword evidence="19" id="KW-0238">DNA-binding</keyword>
<dbReference type="InterPro" id="IPR006012">
    <property type="entry name" value="Syntaxin/epimorphin_CS"/>
</dbReference>
<dbReference type="GO" id="GO:0003677">
    <property type="term" value="F:DNA binding"/>
    <property type="evidence" value="ECO:0007669"/>
    <property type="project" value="UniProtKB-KW"/>
</dbReference>
<dbReference type="InterPro" id="IPR032675">
    <property type="entry name" value="LRR_dom_sf"/>
</dbReference>
<evidence type="ECO:0000256" key="27">
    <source>
        <dbReference type="SAM" id="MobiDB-lite"/>
    </source>
</evidence>
<evidence type="ECO:0000256" key="7">
    <source>
        <dbReference type="ARBA" id="ARBA00022614"/>
    </source>
</evidence>
<dbReference type="Pfam" id="PF00804">
    <property type="entry name" value="Syntaxin"/>
    <property type="match status" value="1"/>
</dbReference>
<keyword evidence="9" id="KW-0479">Metal-binding</keyword>
<feature type="compositionally biased region" description="Basic and acidic residues" evidence="27">
    <location>
        <begin position="950"/>
        <end position="963"/>
    </location>
</feature>
<dbReference type="SUPFAM" id="SSF57903">
    <property type="entry name" value="FYVE/PHD zinc finger"/>
    <property type="match status" value="1"/>
</dbReference>
<evidence type="ECO:0000313" key="33">
    <source>
        <dbReference type="Proteomes" id="UP000319801"/>
    </source>
</evidence>
<dbReference type="Pfam" id="PF16866">
    <property type="entry name" value="PHD_4"/>
    <property type="match status" value="1"/>
</dbReference>
<evidence type="ECO:0000256" key="1">
    <source>
        <dbReference type="ARBA" id="ARBA00004123"/>
    </source>
</evidence>
<dbReference type="PROSITE" id="PS50192">
    <property type="entry name" value="T_SNARE"/>
    <property type="match status" value="1"/>
</dbReference>
<dbReference type="Gene3D" id="1.20.58.1360">
    <property type="match status" value="1"/>
</dbReference>
<evidence type="ECO:0000256" key="19">
    <source>
        <dbReference type="ARBA" id="ARBA00023125"/>
    </source>
</evidence>
<dbReference type="InterPro" id="IPR010989">
    <property type="entry name" value="SNARE"/>
</dbReference>
<dbReference type="InterPro" id="IPR006553">
    <property type="entry name" value="Leu-rich_rpt_Cys-con_subtyp"/>
</dbReference>
<feature type="region of interest" description="Disordered" evidence="27">
    <location>
        <begin position="596"/>
        <end position="616"/>
    </location>
</feature>
<dbReference type="PROSITE" id="PS00914">
    <property type="entry name" value="SYNTAXIN"/>
    <property type="match status" value="1"/>
</dbReference>
<feature type="compositionally biased region" description="Low complexity" evidence="27">
    <location>
        <begin position="906"/>
        <end position="928"/>
    </location>
</feature>
<evidence type="ECO:0000259" key="30">
    <source>
        <dbReference type="PROSITE" id="PS51058"/>
    </source>
</evidence>
<comment type="caution">
    <text evidence="32">The sequence shown here is derived from an EMBL/GenBank/DDBJ whole genome shotgun (WGS) entry which is preliminary data.</text>
</comment>
<evidence type="ECO:0000256" key="21">
    <source>
        <dbReference type="ARBA" id="ARBA00023163"/>
    </source>
</evidence>
<dbReference type="Gene3D" id="1.20.58.70">
    <property type="match status" value="1"/>
</dbReference>
<feature type="region of interest" description="Disordered" evidence="27">
    <location>
        <begin position="810"/>
        <end position="1024"/>
    </location>
</feature>
<dbReference type="InterPro" id="IPR001965">
    <property type="entry name" value="Znf_PHD"/>
</dbReference>
<dbReference type="InterPro" id="IPR000727">
    <property type="entry name" value="T_SNARE_dom"/>
</dbReference>
<keyword evidence="21" id="KW-0804">Transcription</keyword>
<dbReference type="InterPro" id="IPR011011">
    <property type="entry name" value="Znf_FYVE_PHD"/>
</dbReference>
<keyword evidence="13" id="KW-0223">Dioxygenase</keyword>
<evidence type="ECO:0000259" key="29">
    <source>
        <dbReference type="PROSITE" id="PS50192"/>
    </source>
</evidence>
<evidence type="ECO:0000256" key="2">
    <source>
        <dbReference type="ARBA" id="ARBA00004211"/>
    </source>
</evidence>
<dbReference type="InterPro" id="IPR001810">
    <property type="entry name" value="F-box_dom"/>
</dbReference>
<evidence type="ECO:0000256" key="15">
    <source>
        <dbReference type="ARBA" id="ARBA00023002"/>
    </source>
</evidence>
<dbReference type="CDD" id="cd15555">
    <property type="entry name" value="PHD_KDM2A_2B"/>
    <property type="match status" value="1"/>
</dbReference>
<feature type="domain" description="T-SNARE coiled-coil homology" evidence="29">
    <location>
        <begin position="189"/>
        <end position="251"/>
    </location>
</feature>
<evidence type="ECO:0000256" key="14">
    <source>
        <dbReference type="ARBA" id="ARBA00022989"/>
    </source>
</evidence>
<feature type="domain" description="PHD-type" evidence="28">
    <location>
        <begin position="752"/>
        <end position="808"/>
    </location>
</feature>
<keyword evidence="14" id="KW-1133">Transmembrane helix</keyword>
<comment type="similarity">
    <text evidence="3">Belongs to the JHDM1 histone demethylase family. JHDM1D subfamily.</text>
</comment>
<evidence type="ECO:0000256" key="22">
    <source>
        <dbReference type="ARBA" id="ARBA00023242"/>
    </source>
</evidence>
<dbReference type="PANTHER" id="PTHR23123">
    <property type="entry name" value="PHD/F-BOX CONTAINING PROTEIN"/>
    <property type="match status" value="1"/>
</dbReference>
<evidence type="ECO:0000256" key="8">
    <source>
        <dbReference type="ARBA" id="ARBA00022692"/>
    </source>
</evidence>
<feature type="compositionally biased region" description="Acidic residues" evidence="27">
    <location>
        <begin position="975"/>
        <end position="1013"/>
    </location>
</feature>
<evidence type="ECO:0000256" key="6">
    <source>
        <dbReference type="ARBA" id="ARBA00022491"/>
    </source>
</evidence>
<dbReference type="Pfam" id="PF02373">
    <property type="entry name" value="JmjC"/>
    <property type="match status" value="1"/>
</dbReference>
<dbReference type="SMART" id="SM00367">
    <property type="entry name" value="LRR_CC"/>
    <property type="match status" value="4"/>
</dbReference>
<dbReference type="GO" id="GO:0051213">
    <property type="term" value="F:dioxygenase activity"/>
    <property type="evidence" value="ECO:0007669"/>
    <property type="project" value="UniProtKB-KW"/>
</dbReference>
<dbReference type="SUPFAM" id="SSF51197">
    <property type="entry name" value="Clavaminate synthase-like"/>
    <property type="match status" value="1"/>
</dbReference>
<keyword evidence="15" id="KW-0560">Oxidoreductase</keyword>
<dbReference type="InterPro" id="IPR050690">
    <property type="entry name" value="JHDM1_Histone_Demethylase"/>
</dbReference>
<dbReference type="InterPro" id="IPR019787">
    <property type="entry name" value="Znf_PHD-finger"/>
</dbReference>
<evidence type="ECO:0000256" key="23">
    <source>
        <dbReference type="ARBA" id="ARBA00072670"/>
    </source>
</evidence>
<name>A0A556TMF9_BAGYA</name>
<keyword evidence="8" id="KW-0812">Transmembrane</keyword>
<keyword evidence="18 26" id="KW-0175">Coiled coil</keyword>
<evidence type="ECO:0000256" key="16">
    <source>
        <dbReference type="ARBA" id="ARBA00023004"/>
    </source>
</evidence>
<dbReference type="Gene3D" id="2.60.120.650">
    <property type="entry name" value="Cupin"/>
    <property type="match status" value="2"/>
</dbReference>
<accession>A0A556TMF9</accession>
<dbReference type="Gene3D" id="1.20.5.110">
    <property type="match status" value="1"/>
</dbReference>
<protein>
    <recommendedName>
        <fullName evidence="23">Syntaxin-3</fullName>
    </recommendedName>
</protein>
<keyword evidence="5" id="KW-0813">Transport</keyword>
<dbReference type="InterPro" id="IPR013083">
    <property type="entry name" value="Znf_RING/FYVE/PHD"/>
</dbReference>
<dbReference type="FunFam" id="1.20.5.110:FF:000023">
    <property type="entry name" value="Syntaxin 3"/>
    <property type="match status" value="1"/>
</dbReference>
<dbReference type="InterPro" id="IPR006011">
    <property type="entry name" value="Syntaxin_N"/>
</dbReference>
<dbReference type="PROSITE" id="PS51058">
    <property type="entry name" value="ZF_CXXC"/>
    <property type="match status" value="1"/>
</dbReference>
<comment type="similarity">
    <text evidence="4 25">Belongs to the syntaxin family.</text>
</comment>
<dbReference type="CDD" id="cd22181">
    <property type="entry name" value="F-box_FBXL11"/>
    <property type="match status" value="1"/>
</dbReference>
<feature type="region of interest" description="Disordered" evidence="27">
    <location>
        <begin position="671"/>
        <end position="696"/>
    </location>
</feature>
<feature type="compositionally biased region" description="Low complexity" evidence="27">
    <location>
        <begin position="814"/>
        <end position="824"/>
    </location>
</feature>
<dbReference type="GO" id="GO:0032259">
    <property type="term" value="P:methylation"/>
    <property type="evidence" value="ECO:0007669"/>
    <property type="project" value="UniProtKB-KW"/>
</dbReference>
<keyword evidence="17" id="KW-0805">Transcription regulation</keyword>
<dbReference type="GO" id="GO:0005484">
    <property type="term" value="F:SNAP receptor activity"/>
    <property type="evidence" value="ECO:0007669"/>
    <property type="project" value="InterPro"/>
</dbReference>
<dbReference type="Gene3D" id="3.30.40.10">
    <property type="entry name" value="Zinc/RING finger domain, C3HC4 (zinc finger)"/>
    <property type="match status" value="1"/>
</dbReference>
<keyword evidence="22" id="KW-0539">Nucleus</keyword>
<evidence type="ECO:0000256" key="10">
    <source>
        <dbReference type="ARBA" id="ARBA00022771"/>
    </source>
</evidence>
<feature type="compositionally biased region" description="Polar residues" evidence="27">
    <location>
        <begin position="1086"/>
        <end position="1096"/>
    </location>
</feature>
<feature type="compositionally biased region" description="Gly residues" evidence="27">
    <location>
        <begin position="827"/>
        <end position="839"/>
    </location>
</feature>
<feature type="compositionally biased region" description="Low complexity" evidence="27">
    <location>
        <begin position="1120"/>
        <end position="1130"/>
    </location>
</feature>
<evidence type="ECO:0000256" key="13">
    <source>
        <dbReference type="ARBA" id="ARBA00022964"/>
    </source>
</evidence>
<evidence type="ECO:0000256" key="3">
    <source>
        <dbReference type="ARBA" id="ARBA00006942"/>
    </source>
</evidence>
<dbReference type="GO" id="GO:0005886">
    <property type="term" value="C:plasma membrane"/>
    <property type="evidence" value="ECO:0007669"/>
    <property type="project" value="UniProtKB-ARBA"/>
</dbReference>
<keyword evidence="16" id="KW-0408">Iron</keyword>
<dbReference type="GO" id="GO:0008270">
    <property type="term" value="F:zinc ion binding"/>
    <property type="evidence" value="ECO:0007669"/>
    <property type="project" value="UniProtKB-KW"/>
</dbReference>